<name>A0A1T4WLB9_9BACT</name>
<dbReference type="PROSITE" id="PS51459">
    <property type="entry name" value="FIDO"/>
    <property type="match status" value="1"/>
</dbReference>
<gene>
    <name evidence="2" type="ORF">SAMN02745166_00469</name>
</gene>
<organism evidence="2 3">
    <name type="scientific">Prosthecobacter debontii</name>
    <dbReference type="NCBI Taxonomy" id="48467"/>
    <lineage>
        <taxon>Bacteria</taxon>
        <taxon>Pseudomonadati</taxon>
        <taxon>Verrucomicrobiota</taxon>
        <taxon>Verrucomicrobiia</taxon>
        <taxon>Verrucomicrobiales</taxon>
        <taxon>Verrucomicrobiaceae</taxon>
        <taxon>Prosthecobacter</taxon>
    </lineage>
</organism>
<dbReference type="STRING" id="48467.SAMN02745166_00469"/>
<evidence type="ECO:0000313" key="3">
    <source>
        <dbReference type="Proteomes" id="UP000190774"/>
    </source>
</evidence>
<evidence type="ECO:0000313" key="2">
    <source>
        <dbReference type="EMBL" id="SKA78114.1"/>
    </source>
</evidence>
<feature type="domain" description="Fido" evidence="1">
    <location>
        <begin position="1"/>
        <end position="113"/>
    </location>
</feature>
<dbReference type="NCBIfam" id="TIGR01550">
    <property type="entry name" value="DOC_P1"/>
    <property type="match status" value="1"/>
</dbReference>
<dbReference type="PANTHER" id="PTHR39426">
    <property type="entry name" value="HOMOLOGY TO DEATH-ON-CURING PROTEIN OF PHAGE P1"/>
    <property type="match status" value="1"/>
</dbReference>
<dbReference type="InterPro" id="IPR006440">
    <property type="entry name" value="Doc"/>
</dbReference>
<keyword evidence="3" id="KW-1185">Reference proteome</keyword>
<dbReference type="InterPro" id="IPR003812">
    <property type="entry name" value="Fido"/>
</dbReference>
<reference evidence="3" key="1">
    <citation type="submission" date="2017-02" db="EMBL/GenBank/DDBJ databases">
        <authorList>
            <person name="Varghese N."/>
            <person name="Submissions S."/>
        </authorList>
    </citation>
    <scope>NUCLEOTIDE SEQUENCE [LARGE SCALE GENOMIC DNA]</scope>
    <source>
        <strain evidence="3">ATCC 700200</strain>
    </source>
</reference>
<dbReference type="Pfam" id="PF02661">
    <property type="entry name" value="Fic"/>
    <property type="match status" value="1"/>
</dbReference>
<accession>A0A1T4WLB9</accession>
<dbReference type="Proteomes" id="UP000190774">
    <property type="component" value="Unassembled WGS sequence"/>
</dbReference>
<dbReference type="Gene3D" id="1.20.120.1870">
    <property type="entry name" value="Fic/DOC protein, Fido domain"/>
    <property type="match status" value="1"/>
</dbReference>
<dbReference type="GO" id="GO:0016301">
    <property type="term" value="F:kinase activity"/>
    <property type="evidence" value="ECO:0007669"/>
    <property type="project" value="InterPro"/>
</dbReference>
<sequence length="116" mass="12431">MEIHSEAIERFGGLSGLRDLPLLESAVAASRASFGGVSPYQDLIEIAGAYLFYLCNNYSFVDGNKRVALGACIVFLKLNGYTTAEDSEDWELLTLAVAAGALSRDGVTAKLRTHVS</sequence>
<dbReference type="InterPro" id="IPR053737">
    <property type="entry name" value="Type_II_TA_Toxin"/>
</dbReference>
<protein>
    <submittedName>
        <fullName evidence="2">Death on curing protein</fullName>
    </submittedName>
</protein>
<dbReference type="EMBL" id="FUYE01000001">
    <property type="protein sequence ID" value="SKA78114.1"/>
    <property type="molecule type" value="Genomic_DNA"/>
</dbReference>
<evidence type="ECO:0000259" key="1">
    <source>
        <dbReference type="PROSITE" id="PS51459"/>
    </source>
</evidence>
<dbReference type="PANTHER" id="PTHR39426:SF1">
    <property type="entry name" value="HOMOLOGY TO DEATH-ON-CURING PROTEIN OF PHAGE P1"/>
    <property type="match status" value="1"/>
</dbReference>
<dbReference type="AlphaFoldDB" id="A0A1T4WLB9"/>
<dbReference type="PIRSF" id="PIRSF018297">
    <property type="entry name" value="Doc"/>
    <property type="match status" value="1"/>
</dbReference>
<proteinExistence type="predicted"/>